<dbReference type="AlphaFoldDB" id="A0A0B7C2S7"/>
<proteinExistence type="predicted"/>
<feature type="non-terminal residue" evidence="1">
    <location>
        <position position="1"/>
    </location>
</feature>
<protein>
    <submittedName>
        <fullName evidence="1">Uncharacterized protein</fullName>
    </submittedName>
</protein>
<dbReference type="EMBL" id="HACG01052601">
    <property type="protein sequence ID" value="CEK99472.1"/>
    <property type="molecule type" value="Transcribed_RNA"/>
</dbReference>
<accession>A0A0B7C2S7</accession>
<evidence type="ECO:0000313" key="1">
    <source>
        <dbReference type="EMBL" id="CEK99472.1"/>
    </source>
</evidence>
<name>A0A0B7C2S7_9EUPU</name>
<reference evidence="1" key="1">
    <citation type="submission" date="2014-12" db="EMBL/GenBank/DDBJ databases">
        <title>Insight into the proteome of Arion vulgaris.</title>
        <authorList>
            <person name="Aradska J."/>
            <person name="Bulat T."/>
            <person name="Smidak R."/>
            <person name="Sarate P."/>
            <person name="Gangsoo J."/>
            <person name="Sialana F."/>
            <person name="Bilban M."/>
            <person name="Lubec G."/>
        </authorList>
    </citation>
    <scope>NUCLEOTIDE SEQUENCE</scope>
    <source>
        <tissue evidence="1">Skin</tissue>
    </source>
</reference>
<gene>
    <name evidence="1" type="primary">ORF221332</name>
</gene>
<sequence length="66" mass="7415">YVVASYAHALLCYCRQTANIAVVIDSGIQTQLSQYISAYRKCHQDSDKLEGGRNRLYKHGGHDGRD</sequence>
<organism evidence="1">
    <name type="scientific">Arion vulgaris</name>
    <dbReference type="NCBI Taxonomy" id="1028688"/>
    <lineage>
        <taxon>Eukaryota</taxon>
        <taxon>Metazoa</taxon>
        <taxon>Spiralia</taxon>
        <taxon>Lophotrochozoa</taxon>
        <taxon>Mollusca</taxon>
        <taxon>Gastropoda</taxon>
        <taxon>Heterobranchia</taxon>
        <taxon>Euthyneura</taxon>
        <taxon>Panpulmonata</taxon>
        <taxon>Eupulmonata</taxon>
        <taxon>Stylommatophora</taxon>
        <taxon>Helicina</taxon>
        <taxon>Arionoidea</taxon>
        <taxon>Arionidae</taxon>
        <taxon>Arion</taxon>
    </lineage>
</organism>